<name>A0A7X1B7F2_9BACT</name>
<dbReference type="PANTHER" id="PTHR43364">
    <property type="entry name" value="NADH-SPECIFIC METHYLGLYOXAL REDUCTASE-RELATED"/>
    <property type="match status" value="1"/>
</dbReference>
<dbReference type="EMBL" id="JACHVC010000012">
    <property type="protein sequence ID" value="MBC2607064.1"/>
    <property type="molecule type" value="Genomic_DNA"/>
</dbReference>
<gene>
    <name evidence="3" type="ORF">H5P27_13505</name>
</gene>
<keyword evidence="1" id="KW-0560">Oxidoreductase</keyword>
<dbReference type="Pfam" id="PF00248">
    <property type="entry name" value="Aldo_ket_red"/>
    <property type="match status" value="1"/>
</dbReference>
<accession>A0A7X1B7F2</accession>
<feature type="domain" description="NADP-dependent oxidoreductase" evidence="2">
    <location>
        <begin position="63"/>
        <end position="351"/>
    </location>
</feature>
<dbReference type="InterPro" id="IPR023210">
    <property type="entry name" value="NADP_OxRdtase_dom"/>
</dbReference>
<dbReference type="RefSeq" id="WP_185660927.1">
    <property type="nucleotide sequence ID" value="NZ_JACHVC010000012.1"/>
</dbReference>
<dbReference type="PRINTS" id="PR00069">
    <property type="entry name" value="ALDKETRDTASE"/>
</dbReference>
<dbReference type="GO" id="GO:0016491">
    <property type="term" value="F:oxidoreductase activity"/>
    <property type="evidence" value="ECO:0007669"/>
    <property type="project" value="UniProtKB-KW"/>
</dbReference>
<evidence type="ECO:0000256" key="1">
    <source>
        <dbReference type="ARBA" id="ARBA00023002"/>
    </source>
</evidence>
<dbReference type="PANTHER" id="PTHR43364:SF4">
    <property type="entry name" value="NAD(P)-LINKED OXIDOREDUCTASE SUPERFAMILY PROTEIN"/>
    <property type="match status" value="1"/>
</dbReference>
<dbReference type="InterPro" id="IPR020471">
    <property type="entry name" value="AKR"/>
</dbReference>
<dbReference type="GO" id="GO:0005829">
    <property type="term" value="C:cytosol"/>
    <property type="evidence" value="ECO:0007669"/>
    <property type="project" value="TreeGrafter"/>
</dbReference>
<protein>
    <submittedName>
        <fullName evidence="3">Aldo/keto reductase</fullName>
    </submittedName>
</protein>
<reference evidence="3 4" key="1">
    <citation type="submission" date="2020-07" db="EMBL/GenBank/DDBJ databases">
        <authorList>
            <person name="Feng X."/>
        </authorList>
    </citation>
    <scope>NUCLEOTIDE SEQUENCE [LARGE SCALE GENOMIC DNA]</scope>
    <source>
        <strain evidence="3 4">JCM23202</strain>
    </source>
</reference>
<keyword evidence="4" id="KW-1185">Reference proteome</keyword>
<dbReference type="Proteomes" id="UP000526501">
    <property type="component" value="Unassembled WGS sequence"/>
</dbReference>
<organism evidence="3 4">
    <name type="scientific">Pelagicoccus albus</name>
    <dbReference type="NCBI Taxonomy" id="415222"/>
    <lineage>
        <taxon>Bacteria</taxon>
        <taxon>Pseudomonadati</taxon>
        <taxon>Verrucomicrobiota</taxon>
        <taxon>Opitutia</taxon>
        <taxon>Puniceicoccales</taxon>
        <taxon>Pelagicoccaceae</taxon>
        <taxon>Pelagicoccus</taxon>
    </lineage>
</organism>
<dbReference type="InterPro" id="IPR036812">
    <property type="entry name" value="NAD(P)_OxRdtase_dom_sf"/>
</dbReference>
<dbReference type="Gene3D" id="3.20.20.100">
    <property type="entry name" value="NADP-dependent oxidoreductase domain"/>
    <property type="match status" value="1"/>
</dbReference>
<proteinExistence type="predicted"/>
<evidence type="ECO:0000259" key="2">
    <source>
        <dbReference type="Pfam" id="PF00248"/>
    </source>
</evidence>
<evidence type="ECO:0000313" key="4">
    <source>
        <dbReference type="Proteomes" id="UP000526501"/>
    </source>
</evidence>
<evidence type="ECO:0000313" key="3">
    <source>
        <dbReference type="EMBL" id="MBC2607064.1"/>
    </source>
</evidence>
<sequence>MTRNTSSPVNAFKRFSGDPIQKVQLNVFVIKYRQLGNSSIKISEWSLGCSGIGGPNQMDGGNWGWPNVSDESVLRSVELAVEFGVNHFDVADLYGQGRAERRLSWALRELGLRTENFIIASKVGFLKGTAEHPYDPWHMKRQCEQSLRNLGRDYLDIYYLHNAEFGEEDRWLEPAATALEQLQQEGKIRLKGQSAYSTSDFQKTIPVIQPTVIQSRSNLIDNYFTQPGSPVSKIMEKRNISFIAFSPLEQGLLAGAYHPAKPPKFERGEARLNNLRFKSDYLEKLQPKLDAVMAQFKISRAELPSIAIRYVLDQPSVAAVINGFQKPEDIKSSSKATERDLSSEEHTFLDNLFADLRHPL</sequence>
<comment type="caution">
    <text evidence="3">The sequence shown here is derived from an EMBL/GenBank/DDBJ whole genome shotgun (WGS) entry which is preliminary data.</text>
</comment>
<dbReference type="InterPro" id="IPR050523">
    <property type="entry name" value="AKR_Detox_Biosynth"/>
</dbReference>
<dbReference type="AlphaFoldDB" id="A0A7X1B7F2"/>
<dbReference type="SUPFAM" id="SSF51430">
    <property type="entry name" value="NAD(P)-linked oxidoreductase"/>
    <property type="match status" value="1"/>
</dbReference>